<accession>A0A832SUF1</accession>
<reference evidence="4" key="1">
    <citation type="journal article" date="2020" name="bioRxiv">
        <title>A rank-normalized archaeal taxonomy based on genome phylogeny resolves widespread incomplete and uneven classifications.</title>
        <authorList>
            <person name="Rinke C."/>
            <person name="Chuvochina M."/>
            <person name="Mussig A.J."/>
            <person name="Chaumeil P.-A."/>
            <person name="Waite D.W."/>
            <person name="Whitman W.B."/>
            <person name="Parks D.H."/>
            <person name="Hugenholtz P."/>
        </authorList>
    </citation>
    <scope>NUCLEOTIDE SEQUENCE</scope>
    <source>
        <strain evidence="4">UBA8849</strain>
    </source>
</reference>
<evidence type="ECO:0000259" key="3">
    <source>
        <dbReference type="Pfam" id="PF04473"/>
    </source>
</evidence>
<feature type="transmembrane region" description="Helical" evidence="2">
    <location>
        <begin position="76"/>
        <end position="105"/>
    </location>
</feature>
<evidence type="ECO:0000256" key="2">
    <source>
        <dbReference type="SAM" id="Phobius"/>
    </source>
</evidence>
<gene>
    <name evidence="4" type="ORF">HA335_00785</name>
</gene>
<keyword evidence="2" id="KW-0472">Membrane</keyword>
<dbReference type="GO" id="GO:0008233">
    <property type="term" value="F:peptidase activity"/>
    <property type="evidence" value="ECO:0007669"/>
    <property type="project" value="UniProtKB-KW"/>
</dbReference>
<protein>
    <submittedName>
        <fullName evidence="4">Transglutaminase-like protease</fullName>
    </submittedName>
</protein>
<feature type="transmembrane region" description="Helical" evidence="2">
    <location>
        <begin position="159"/>
        <end position="179"/>
    </location>
</feature>
<feature type="transmembrane region" description="Helical" evidence="2">
    <location>
        <begin position="135"/>
        <end position="153"/>
    </location>
</feature>
<dbReference type="GO" id="GO:0006508">
    <property type="term" value="P:proteolysis"/>
    <property type="evidence" value="ECO:0007669"/>
    <property type="project" value="UniProtKB-KW"/>
</dbReference>
<sequence length="399" mass="46761">MNFVYIFLLLFIGVTILFIKLSHFLSIPSLKEIYSNEIKKLSEQLWENSIVETLNNILEWQETNIRYWMERAADSLIYYVIAAMLYGVVLLFMVLLLIIGFEIIINDIMVLILWVISAVVALLVLISLPSKYSQYLNNISMLLLVSIFTLYIFSENLIIISIISGLWVLILTLIVKYLFQCNGNFVSAIAMLHDTLCYDIKVSKILKYKKAVCRDYAKLTIALLSNLFPNYNLYLVTHPMHVAAAIEINGKIYVIDQRLPIREINTWIKIQSTNHRILGRGYKIYKIIRKKNGFDSQKENIEKYIDKNLLNEEYIKPNWDNIIKEIYEVMKSKKPNFEFELKNYAIWYDINDAIIKESLCRYIKNILRKEFCGNCSKIKDIELKQKGKDIVVHLQFKLG</sequence>
<proteinExistence type="inferred from homology"/>
<evidence type="ECO:0000313" key="4">
    <source>
        <dbReference type="EMBL" id="HII59109.1"/>
    </source>
</evidence>
<comment type="caution">
    <text evidence="4">The sequence shown here is derived from an EMBL/GenBank/DDBJ whole genome shotgun (WGS) entry which is preliminary data.</text>
</comment>
<feature type="transmembrane region" description="Helical" evidence="2">
    <location>
        <begin position="6"/>
        <end position="25"/>
    </location>
</feature>
<evidence type="ECO:0000313" key="5">
    <source>
        <dbReference type="Proteomes" id="UP000645676"/>
    </source>
</evidence>
<name>A0A832SUF1_9EURY</name>
<dbReference type="Pfam" id="PF04473">
    <property type="entry name" value="DUF553"/>
    <property type="match status" value="1"/>
</dbReference>
<evidence type="ECO:0000256" key="1">
    <source>
        <dbReference type="ARBA" id="ARBA00007458"/>
    </source>
</evidence>
<dbReference type="RefSeq" id="WP_064497007.1">
    <property type="nucleotide sequence ID" value="NC_001733.1"/>
</dbReference>
<organism evidence="4 5">
    <name type="scientific">Methanocaldococcus jannaschii</name>
    <dbReference type="NCBI Taxonomy" id="2190"/>
    <lineage>
        <taxon>Archaea</taxon>
        <taxon>Methanobacteriati</taxon>
        <taxon>Methanobacteriota</taxon>
        <taxon>Methanomada group</taxon>
        <taxon>Methanococci</taxon>
        <taxon>Methanococcales</taxon>
        <taxon>Methanocaldococcaceae</taxon>
        <taxon>Methanocaldococcus</taxon>
    </lineage>
</organism>
<keyword evidence="2" id="KW-0812">Transmembrane</keyword>
<feature type="domain" description="Transglutaminase-like" evidence="3">
    <location>
        <begin position="37"/>
        <end position="270"/>
    </location>
</feature>
<dbReference type="InterPro" id="IPR007562">
    <property type="entry name" value="Transglutaminase-like_domain"/>
</dbReference>
<comment type="similarity">
    <text evidence="1">Belongs to the UPF0252 family.</text>
</comment>
<keyword evidence="2" id="KW-1133">Transmembrane helix</keyword>
<keyword evidence="4" id="KW-0645">Protease</keyword>
<keyword evidence="4" id="KW-0378">Hydrolase</keyword>
<feature type="transmembrane region" description="Helical" evidence="2">
    <location>
        <begin position="111"/>
        <end position="128"/>
    </location>
</feature>
<dbReference type="Proteomes" id="UP000645676">
    <property type="component" value="Unassembled WGS sequence"/>
</dbReference>
<dbReference type="EMBL" id="DUJR01000003">
    <property type="protein sequence ID" value="HII59109.1"/>
    <property type="molecule type" value="Genomic_DNA"/>
</dbReference>
<dbReference type="AlphaFoldDB" id="A0A832SUF1"/>